<accession>U9TTE7</accession>
<sequence>MVRKTRSNKKDTICEHCGHEYSMPQKLCEHFKQKNPCKLLQKQKEVASIQTPIQVPIQKANQQAIQASEIKAQVESFSVNMSNKKKPHVVIPTLVVKLKPKKKTPTWGVRLQKHWKELDLGVEPGSTYF</sequence>
<protein>
    <submittedName>
        <fullName evidence="1">Uncharacterized protein</fullName>
    </submittedName>
</protein>
<organism evidence="1">
    <name type="scientific">Rhizophagus irregularis (strain DAOM 181602 / DAOM 197198 / MUCL 43194)</name>
    <name type="common">Arbuscular mycorrhizal fungus</name>
    <name type="synonym">Glomus intraradices</name>
    <dbReference type="NCBI Taxonomy" id="747089"/>
    <lineage>
        <taxon>Eukaryota</taxon>
        <taxon>Fungi</taxon>
        <taxon>Fungi incertae sedis</taxon>
        <taxon>Mucoromycota</taxon>
        <taxon>Glomeromycotina</taxon>
        <taxon>Glomeromycetes</taxon>
        <taxon>Glomerales</taxon>
        <taxon>Glomeraceae</taxon>
        <taxon>Rhizophagus</taxon>
    </lineage>
</organism>
<evidence type="ECO:0000313" key="1">
    <source>
        <dbReference type="EMBL" id="ESA11385.1"/>
    </source>
</evidence>
<dbReference type="AlphaFoldDB" id="U9TTE7"/>
<reference evidence="1" key="1">
    <citation type="submission" date="2013-07" db="EMBL/GenBank/DDBJ databases">
        <title>The genome of an arbuscular mycorrhizal fungus provides insights into the evolution of the oldest plant symbiosis.</title>
        <authorList>
            <consortium name="DOE Joint Genome Institute"/>
            <person name="Tisserant E."/>
            <person name="Malbreil M."/>
            <person name="Kuo A."/>
            <person name="Kohler A."/>
            <person name="Symeonidi A."/>
            <person name="Balestrini R."/>
            <person name="Charron P."/>
            <person name="Duensing N."/>
            <person name="Frei-dit-Frey N."/>
            <person name="Gianinazzi-Pearson V."/>
            <person name="Gilbert B."/>
            <person name="Handa Y."/>
            <person name="Hijri M."/>
            <person name="Kaul R."/>
            <person name="Kawaguchi M."/>
            <person name="Krajinski F."/>
            <person name="Lammers P."/>
            <person name="Lapierre D."/>
            <person name="Masclaux F.G."/>
            <person name="Murat C."/>
            <person name="Morin E."/>
            <person name="Ndikumana S."/>
            <person name="Pagni M."/>
            <person name="Petitpierre D."/>
            <person name="Requena N."/>
            <person name="Rosikiewicz P."/>
            <person name="Riley R."/>
            <person name="Saito K."/>
            <person name="San Clemente H."/>
            <person name="Shapiro H."/>
            <person name="van Tuinen D."/>
            <person name="Becard G."/>
            <person name="Bonfante P."/>
            <person name="Paszkowski U."/>
            <person name="Shachar-Hill Y."/>
            <person name="Young J.P."/>
            <person name="Sanders I.R."/>
            <person name="Henrissat B."/>
            <person name="Rensing S.A."/>
            <person name="Grigoriev I.V."/>
            <person name="Corradi N."/>
            <person name="Roux C."/>
            <person name="Martin F."/>
        </authorList>
    </citation>
    <scope>NUCLEOTIDE SEQUENCE</scope>
    <source>
        <strain evidence="1">DAOM 197198</strain>
    </source>
</reference>
<dbReference type="HOGENOM" id="CLU_1971711_0_0_1"/>
<name>U9TTE7_RHIID</name>
<proteinExistence type="predicted"/>
<gene>
    <name evidence="1" type="ORF">GLOINDRAFT_28344</name>
</gene>
<dbReference type="VEuPathDB" id="FungiDB:RhiirFUN_013234"/>
<dbReference type="EMBL" id="KI286056">
    <property type="protein sequence ID" value="ESA11385.1"/>
    <property type="molecule type" value="Genomic_DNA"/>
</dbReference>